<dbReference type="AlphaFoldDB" id="A0A853CVD9"/>
<dbReference type="Gene3D" id="3.90.550.10">
    <property type="entry name" value="Spore Coat Polysaccharide Biosynthesis Protein SpsA, Chain A"/>
    <property type="match status" value="1"/>
</dbReference>
<dbReference type="EMBL" id="JACCFL010000001">
    <property type="protein sequence ID" value="NYJ25066.1"/>
    <property type="molecule type" value="Genomic_DNA"/>
</dbReference>
<name>A0A853CVD9_9MICO</name>
<dbReference type="PANTHER" id="PTHR43179">
    <property type="entry name" value="RHAMNOSYLTRANSFERASE WBBL"/>
    <property type="match status" value="1"/>
</dbReference>
<evidence type="ECO:0000313" key="4">
    <source>
        <dbReference type="EMBL" id="NYJ25066.1"/>
    </source>
</evidence>
<organism evidence="4 5">
    <name type="scientific">Leifsonia shinshuensis</name>
    <dbReference type="NCBI Taxonomy" id="150026"/>
    <lineage>
        <taxon>Bacteria</taxon>
        <taxon>Bacillati</taxon>
        <taxon>Actinomycetota</taxon>
        <taxon>Actinomycetes</taxon>
        <taxon>Micrococcales</taxon>
        <taxon>Microbacteriaceae</taxon>
        <taxon>Leifsonia</taxon>
    </lineage>
</organism>
<evidence type="ECO:0000259" key="1">
    <source>
        <dbReference type="Pfam" id="PF00535"/>
    </source>
</evidence>
<dbReference type="InterPro" id="IPR055050">
    <property type="entry name" value="WsaF_C"/>
</dbReference>
<protein>
    <recommendedName>
        <fullName evidence="6">Glycosyltransferase</fullName>
    </recommendedName>
</protein>
<gene>
    <name evidence="4" type="ORF">HNR13_003353</name>
</gene>
<dbReference type="InterPro" id="IPR001173">
    <property type="entry name" value="Glyco_trans_2-like"/>
</dbReference>
<dbReference type="GO" id="GO:0030247">
    <property type="term" value="F:polysaccharide binding"/>
    <property type="evidence" value="ECO:0007669"/>
    <property type="project" value="InterPro"/>
</dbReference>
<dbReference type="RefSeq" id="WP_179607623.1">
    <property type="nucleotide sequence ID" value="NZ_BAABEH010000001.1"/>
</dbReference>
<dbReference type="Pfam" id="PF21374">
    <property type="entry name" value="WsaF_N"/>
    <property type="match status" value="1"/>
</dbReference>
<evidence type="ECO:0008006" key="6">
    <source>
        <dbReference type="Google" id="ProtNLM"/>
    </source>
</evidence>
<dbReference type="InterPro" id="IPR029044">
    <property type="entry name" value="Nucleotide-diphossugar_trans"/>
</dbReference>
<sequence>MTSWMDGAGKALRTVVAPGTTVGKTLRASKDAARAFRDGVWPVEPAPEPVREGPGLTDYAEWLAEQPELDPLPDAPATDFLVLIEAPAGADEAAAEAVAVTAESVRSQGSARARTLVVTTGTPMRDALDGATEGFVLFLRAGSVLREHALEQIAKRYRVDPVLTLVAFDADTLAGDGERIEPRFRPAWSPEMLLGANYLGRAFAIRSELARDVPSGAVDDHGVWRLLLSGEFAEDTVGLVPHVLLSEPEGATPAIRDADAAMVAAVLTARGEPATAEVVNGVVRVRFQQEQWPTVSIVVPSRHSRANLERLLTSLVTTDYPTFDVTVVDNGGASDDNDEWYATLQPGFPLRHVWWTEEPFNYSRVNTVTARETEGDVLVFLNDDTEIVDAGWLRELVGLLLRDGVGTVGFQHRTQDGLVQHAGVMIGPGGFAANLFAGLDPDDDTLMGPVRWYRDSLAVTGACVGIRREHFEEVGGFDQRFQLTGSDVVLGLDQVIRGRRNAVIPFDAVRHFESLTRGAHAPRADSFASYWRYQPWIAGGDPYISPNVCRLTAVPRFAAADDPTPTELALAGLGRPFTSSAQQQSTISEDATSLLPIADISAAEVAAVLDTHRSTTGRREVRTVNWLLPGFDLPFFGGVNTALRIADKLRRDHGVENRFFVNGHPHDEFYSSAIAAAFPALADALVTNYYGTDEGLAAIPPADAAIATFWLTARDVAKTPGTPRKFYLVQDYEPSFYPASTMFAMTEQTYRLGLYGICNTRSMHDIYAGGYRGTATYFTPAVDRGIFHPEGRRQKGEDEPLTIFAYARDHFRNCWELVFAALSEIKRRHGDGVRIIAAGAKYLPPSADFLDLGLLDYRATGRLYRTTDIGVTMQISRHPSYLPLELMASGVAMVVPDSPWFRWLFRSGENARTTMMTVDDVVAGIEQLIVDARLRRDIATAGTETIDRSHSDWDVALDGIYDFLADPEGTAIPTSAPEWIAP</sequence>
<evidence type="ECO:0000259" key="2">
    <source>
        <dbReference type="Pfam" id="PF21374"/>
    </source>
</evidence>
<accession>A0A853CVD9</accession>
<dbReference type="SUPFAM" id="SSF53756">
    <property type="entry name" value="UDP-Glycosyltransferase/glycogen phosphorylase"/>
    <property type="match status" value="1"/>
</dbReference>
<dbReference type="InterPro" id="IPR048510">
    <property type="entry name" value="WsaF_N"/>
</dbReference>
<proteinExistence type="predicted"/>
<comment type="caution">
    <text evidence="4">The sequence shown here is derived from an EMBL/GenBank/DDBJ whole genome shotgun (WGS) entry which is preliminary data.</text>
</comment>
<reference evidence="4 5" key="1">
    <citation type="submission" date="2020-07" db="EMBL/GenBank/DDBJ databases">
        <title>Sequencing the genomes of 1000 actinobacteria strains.</title>
        <authorList>
            <person name="Klenk H.-P."/>
        </authorList>
    </citation>
    <scope>NUCLEOTIDE SEQUENCE [LARGE SCALE GENOMIC DNA]</scope>
    <source>
        <strain evidence="4 5">DSM 15165</strain>
    </source>
</reference>
<dbReference type="Proteomes" id="UP000578352">
    <property type="component" value="Unassembled WGS sequence"/>
</dbReference>
<evidence type="ECO:0000313" key="5">
    <source>
        <dbReference type="Proteomes" id="UP000578352"/>
    </source>
</evidence>
<dbReference type="Gene3D" id="3.40.50.2000">
    <property type="entry name" value="Glycogen Phosphorylase B"/>
    <property type="match status" value="1"/>
</dbReference>
<dbReference type="Pfam" id="PF00535">
    <property type="entry name" value="Glycos_transf_2"/>
    <property type="match status" value="1"/>
</dbReference>
<feature type="domain" description="WsaF N-terminal" evidence="2">
    <location>
        <begin position="626"/>
        <end position="752"/>
    </location>
</feature>
<dbReference type="PANTHER" id="PTHR43179:SF7">
    <property type="entry name" value="RHAMNOSYLTRANSFERASE WBBL"/>
    <property type="match status" value="1"/>
</dbReference>
<dbReference type="Gene3D" id="3.40.50.11090">
    <property type="match status" value="1"/>
</dbReference>
<feature type="domain" description="Glycosyltransferase 2-like" evidence="1">
    <location>
        <begin position="296"/>
        <end position="474"/>
    </location>
</feature>
<feature type="domain" description="WsaF C-terminal" evidence="3">
    <location>
        <begin position="803"/>
        <end position="925"/>
    </location>
</feature>
<dbReference type="SUPFAM" id="SSF53448">
    <property type="entry name" value="Nucleotide-diphospho-sugar transferases"/>
    <property type="match status" value="1"/>
</dbReference>
<dbReference type="Pfam" id="PF22772">
    <property type="entry name" value="WsaF_C"/>
    <property type="match status" value="1"/>
</dbReference>
<evidence type="ECO:0000259" key="3">
    <source>
        <dbReference type="Pfam" id="PF22772"/>
    </source>
</evidence>